<evidence type="ECO:0000313" key="2">
    <source>
        <dbReference type="EMBL" id="GJN14948.1"/>
    </source>
</evidence>
<name>A0AAV5DXB2_ELECO</name>
<keyword evidence="3" id="KW-1185">Reference proteome</keyword>
<comment type="caution">
    <text evidence="2">The sequence shown here is derived from an EMBL/GenBank/DDBJ whole genome shotgun (WGS) entry which is preliminary data.</text>
</comment>
<dbReference type="EMBL" id="BQKI01000071">
    <property type="protein sequence ID" value="GJN14948.1"/>
    <property type="molecule type" value="Genomic_DNA"/>
</dbReference>
<dbReference type="Proteomes" id="UP001054889">
    <property type="component" value="Unassembled WGS sequence"/>
</dbReference>
<sequence>MEEEEEEFQEADVLWPWPEDTPSPSPSPEEEYSLLAPPGLYHERDEDTVVGFSCEPFSGPEASSLSWASTSSALLFDRSPGGSSEDGFFLSGRSSSTVISGLAGSSAEELLEKDVLWPDTADGGDYHAAEFWCRRCRRVEDSAVAATASTCGKREGWRILASSPIDISVATGASAARRRLSPSSAVPLRRRRW</sequence>
<feature type="region of interest" description="Disordered" evidence="1">
    <location>
        <begin position="1"/>
        <end position="34"/>
    </location>
</feature>
<accession>A0AAV5DXB2</accession>
<evidence type="ECO:0000256" key="1">
    <source>
        <dbReference type="SAM" id="MobiDB-lite"/>
    </source>
</evidence>
<reference evidence="2" key="1">
    <citation type="journal article" date="2018" name="DNA Res.">
        <title>Multiple hybrid de novo genome assembly of finger millet, an orphan allotetraploid crop.</title>
        <authorList>
            <person name="Hatakeyama M."/>
            <person name="Aluri S."/>
            <person name="Balachadran M.T."/>
            <person name="Sivarajan S.R."/>
            <person name="Patrignani A."/>
            <person name="Gruter S."/>
            <person name="Poveda L."/>
            <person name="Shimizu-Inatsugi R."/>
            <person name="Baeten J."/>
            <person name="Francoijs K.J."/>
            <person name="Nataraja K.N."/>
            <person name="Reddy Y.A.N."/>
            <person name="Phadnis S."/>
            <person name="Ravikumar R.L."/>
            <person name="Schlapbach R."/>
            <person name="Sreeman S.M."/>
            <person name="Shimizu K.K."/>
        </authorList>
    </citation>
    <scope>NUCLEOTIDE SEQUENCE</scope>
</reference>
<evidence type="ECO:0000313" key="3">
    <source>
        <dbReference type="Proteomes" id="UP001054889"/>
    </source>
</evidence>
<reference evidence="2" key="2">
    <citation type="submission" date="2021-12" db="EMBL/GenBank/DDBJ databases">
        <title>Resequencing data analysis of finger millet.</title>
        <authorList>
            <person name="Hatakeyama M."/>
            <person name="Aluri S."/>
            <person name="Balachadran M.T."/>
            <person name="Sivarajan S.R."/>
            <person name="Poveda L."/>
            <person name="Shimizu-Inatsugi R."/>
            <person name="Schlapbach R."/>
            <person name="Sreeman S.M."/>
            <person name="Shimizu K.K."/>
        </authorList>
    </citation>
    <scope>NUCLEOTIDE SEQUENCE</scope>
</reference>
<dbReference type="AlphaFoldDB" id="A0AAV5DXB2"/>
<feature type="compositionally biased region" description="Acidic residues" evidence="1">
    <location>
        <begin position="1"/>
        <end position="10"/>
    </location>
</feature>
<protein>
    <submittedName>
        <fullName evidence="2">Uncharacterized protein</fullName>
    </submittedName>
</protein>
<proteinExistence type="predicted"/>
<gene>
    <name evidence="2" type="primary">gb01827</name>
    <name evidence="2" type="ORF">PR202_gb01827</name>
</gene>
<organism evidence="2 3">
    <name type="scientific">Eleusine coracana subsp. coracana</name>
    <dbReference type="NCBI Taxonomy" id="191504"/>
    <lineage>
        <taxon>Eukaryota</taxon>
        <taxon>Viridiplantae</taxon>
        <taxon>Streptophyta</taxon>
        <taxon>Embryophyta</taxon>
        <taxon>Tracheophyta</taxon>
        <taxon>Spermatophyta</taxon>
        <taxon>Magnoliopsida</taxon>
        <taxon>Liliopsida</taxon>
        <taxon>Poales</taxon>
        <taxon>Poaceae</taxon>
        <taxon>PACMAD clade</taxon>
        <taxon>Chloridoideae</taxon>
        <taxon>Cynodonteae</taxon>
        <taxon>Eleusininae</taxon>
        <taxon>Eleusine</taxon>
    </lineage>
</organism>